<evidence type="ECO:0000256" key="2">
    <source>
        <dbReference type="ARBA" id="ARBA00022448"/>
    </source>
</evidence>
<feature type="transmembrane region" description="Helical" evidence="10">
    <location>
        <begin position="317"/>
        <end position="341"/>
    </location>
</feature>
<dbReference type="Pfam" id="PF00005">
    <property type="entry name" value="ABC_tran"/>
    <property type="match status" value="1"/>
</dbReference>
<accession>A0A832A7K1</accession>
<organism evidence="13">
    <name type="scientific">Desulfacinum infernum</name>
    <dbReference type="NCBI Taxonomy" id="35837"/>
    <lineage>
        <taxon>Bacteria</taxon>
        <taxon>Pseudomonadati</taxon>
        <taxon>Thermodesulfobacteriota</taxon>
        <taxon>Syntrophobacteria</taxon>
        <taxon>Syntrophobacterales</taxon>
        <taxon>Syntrophobacteraceae</taxon>
        <taxon>Desulfacinum</taxon>
    </lineage>
</organism>
<dbReference type="SMART" id="SM00382">
    <property type="entry name" value="AAA"/>
    <property type="match status" value="1"/>
</dbReference>
<evidence type="ECO:0000256" key="6">
    <source>
        <dbReference type="ARBA" id="ARBA00022840"/>
    </source>
</evidence>
<dbReference type="InterPro" id="IPR003439">
    <property type="entry name" value="ABC_transporter-like_ATP-bd"/>
</dbReference>
<evidence type="ECO:0000259" key="12">
    <source>
        <dbReference type="PROSITE" id="PS50929"/>
    </source>
</evidence>
<evidence type="ECO:0000256" key="1">
    <source>
        <dbReference type="ARBA" id="ARBA00004651"/>
    </source>
</evidence>
<feature type="transmembrane region" description="Helical" evidence="10">
    <location>
        <begin position="97"/>
        <end position="118"/>
    </location>
</feature>
<dbReference type="PROSITE" id="PS50929">
    <property type="entry name" value="ABC_TM1F"/>
    <property type="match status" value="1"/>
</dbReference>
<evidence type="ECO:0000256" key="8">
    <source>
        <dbReference type="ARBA" id="ARBA00023136"/>
    </source>
</evidence>
<evidence type="ECO:0000256" key="5">
    <source>
        <dbReference type="ARBA" id="ARBA00022741"/>
    </source>
</evidence>
<reference evidence="13" key="1">
    <citation type="journal article" date="2020" name="mSystems">
        <title>Genome- and Community-Level Interaction Insights into Carbon Utilization and Element Cycling Functions of Hydrothermarchaeota in Hydrothermal Sediment.</title>
        <authorList>
            <person name="Zhou Z."/>
            <person name="Liu Y."/>
            <person name="Xu W."/>
            <person name="Pan J."/>
            <person name="Luo Z.H."/>
            <person name="Li M."/>
        </authorList>
    </citation>
    <scope>NUCLEOTIDE SEQUENCE [LARGE SCALE GENOMIC DNA]</scope>
    <source>
        <strain evidence="13">SpSt-456</strain>
    </source>
</reference>
<sequence>MPSSGSSKPADGPRPSRPFSLRRCGKDPMKDRGPNHPQGWDGKNALRLLKLSAGRYAWRLAVGFLCLALVDILQLWIPRVMKHAVDGVSTGADTALLAARSAQIVGLALLIAVLRYFWRWFLLGFSRLVERDIRQDMVNHVLTLDRTALHGRTTGDILALSGNDLASVQLAAGMGLVAFVDAVFMSVAALAFMAALDGALTAIAVAPLPFLAVLTRTLSARLHRRFVQVQEKFSELTECARTTLASIRLFKAYNQEEAQTARFDALGRSYVHHNLRAAMVQGTLFPFAGLVGNASVVLVLYFGGRLVMEKTISPGDFVAFIAYLHLLTWPMMAFGWVANLFQRGLTSLNRIHDLLSDRPSLQDPSRPAPVPSPPLTLRLHECTFTYPGMERPVLRRCSIALEPGITGLVGPTGSGKSTLCQLLTRLYPIPDGTYTVNGMDVNRLGVADLRSLIAYVPQDGVLFSDTIAANIAFGKPDAGEAEIVAAARATAIHEEILAMENGYETRIGEKGVRLSGGQRQRIALARALLLDRPILIIDDGLSAVDTETEQIILSHLAEYGRGKTCLIISHRIAQLLDAHRLLVMEDGRIVDAGSHRELLERNAFYRTIHEHQTRTLCAR</sequence>
<dbReference type="InterPro" id="IPR027417">
    <property type="entry name" value="P-loop_NTPase"/>
</dbReference>
<protein>
    <submittedName>
        <fullName evidence="13">ABC transporter ATP-binding protein</fullName>
    </submittedName>
</protein>
<feature type="transmembrane region" description="Helical" evidence="10">
    <location>
        <begin position="199"/>
        <end position="218"/>
    </location>
</feature>
<dbReference type="PROSITE" id="PS00211">
    <property type="entry name" value="ABC_TRANSPORTER_1"/>
    <property type="match status" value="1"/>
</dbReference>
<feature type="compositionally biased region" description="Basic and acidic residues" evidence="9">
    <location>
        <begin position="24"/>
        <end position="34"/>
    </location>
</feature>
<evidence type="ECO:0000313" key="13">
    <source>
        <dbReference type="EMBL" id="HFK97835.1"/>
    </source>
</evidence>
<dbReference type="Gene3D" id="1.20.1560.10">
    <property type="entry name" value="ABC transporter type 1, transmembrane domain"/>
    <property type="match status" value="1"/>
</dbReference>
<feature type="domain" description="ABC transmembrane type-1" evidence="12">
    <location>
        <begin position="61"/>
        <end position="343"/>
    </location>
</feature>
<dbReference type="InterPro" id="IPR011527">
    <property type="entry name" value="ABC1_TM_dom"/>
</dbReference>
<keyword evidence="5" id="KW-0547">Nucleotide-binding</keyword>
<dbReference type="Pfam" id="PF00664">
    <property type="entry name" value="ABC_membrane"/>
    <property type="match status" value="1"/>
</dbReference>
<dbReference type="EMBL" id="DSTK01000034">
    <property type="protein sequence ID" value="HFK97835.1"/>
    <property type="molecule type" value="Genomic_DNA"/>
</dbReference>
<dbReference type="AlphaFoldDB" id="A0A832A7K1"/>
<dbReference type="FunFam" id="3.40.50.300:FF:000221">
    <property type="entry name" value="Multidrug ABC transporter ATP-binding protein"/>
    <property type="match status" value="1"/>
</dbReference>
<evidence type="ECO:0000256" key="4">
    <source>
        <dbReference type="ARBA" id="ARBA00022692"/>
    </source>
</evidence>
<keyword evidence="8 10" id="KW-0472">Membrane</keyword>
<dbReference type="GO" id="GO:0015421">
    <property type="term" value="F:ABC-type oligopeptide transporter activity"/>
    <property type="evidence" value="ECO:0007669"/>
    <property type="project" value="TreeGrafter"/>
</dbReference>
<dbReference type="Gene3D" id="3.40.50.300">
    <property type="entry name" value="P-loop containing nucleotide triphosphate hydrolases"/>
    <property type="match status" value="1"/>
</dbReference>
<keyword evidence="2" id="KW-0813">Transport</keyword>
<dbReference type="GO" id="GO:0016887">
    <property type="term" value="F:ATP hydrolysis activity"/>
    <property type="evidence" value="ECO:0007669"/>
    <property type="project" value="InterPro"/>
</dbReference>
<feature type="transmembrane region" description="Helical" evidence="10">
    <location>
        <begin position="284"/>
        <end position="302"/>
    </location>
</feature>
<feature type="transmembrane region" description="Helical" evidence="10">
    <location>
        <begin position="56"/>
        <end position="77"/>
    </location>
</feature>
<proteinExistence type="predicted"/>
<name>A0A832A7K1_9BACT</name>
<dbReference type="GO" id="GO:0005886">
    <property type="term" value="C:plasma membrane"/>
    <property type="evidence" value="ECO:0007669"/>
    <property type="project" value="UniProtKB-SubCell"/>
</dbReference>
<dbReference type="PANTHER" id="PTHR43394">
    <property type="entry name" value="ATP-DEPENDENT PERMEASE MDL1, MITOCHONDRIAL"/>
    <property type="match status" value="1"/>
</dbReference>
<dbReference type="PROSITE" id="PS50893">
    <property type="entry name" value="ABC_TRANSPORTER_2"/>
    <property type="match status" value="1"/>
</dbReference>
<keyword evidence="4 10" id="KW-0812">Transmembrane</keyword>
<evidence type="ECO:0000256" key="10">
    <source>
        <dbReference type="SAM" id="Phobius"/>
    </source>
</evidence>
<dbReference type="InterPro" id="IPR003593">
    <property type="entry name" value="AAA+_ATPase"/>
</dbReference>
<dbReference type="PANTHER" id="PTHR43394:SF1">
    <property type="entry name" value="ATP-BINDING CASSETTE SUB-FAMILY B MEMBER 10, MITOCHONDRIAL"/>
    <property type="match status" value="1"/>
</dbReference>
<keyword evidence="3" id="KW-1003">Cell membrane</keyword>
<dbReference type="InterPro" id="IPR017871">
    <property type="entry name" value="ABC_transporter-like_CS"/>
</dbReference>
<dbReference type="InterPro" id="IPR039421">
    <property type="entry name" value="Type_1_exporter"/>
</dbReference>
<gene>
    <name evidence="13" type="ORF">ENS06_11025</name>
</gene>
<feature type="domain" description="ABC transporter" evidence="11">
    <location>
        <begin position="377"/>
        <end position="611"/>
    </location>
</feature>
<dbReference type="SUPFAM" id="SSF52540">
    <property type="entry name" value="P-loop containing nucleoside triphosphate hydrolases"/>
    <property type="match status" value="1"/>
</dbReference>
<evidence type="ECO:0000256" key="7">
    <source>
        <dbReference type="ARBA" id="ARBA00022989"/>
    </source>
</evidence>
<dbReference type="InterPro" id="IPR036640">
    <property type="entry name" value="ABC1_TM_sf"/>
</dbReference>
<evidence type="ECO:0000256" key="9">
    <source>
        <dbReference type="SAM" id="MobiDB-lite"/>
    </source>
</evidence>
<dbReference type="GO" id="GO:0005524">
    <property type="term" value="F:ATP binding"/>
    <property type="evidence" value="ECO:0007669"/>
    <property type="project" value="UniProtKB-KW"/>
</dbReference>
<feature type="transmembrane region" description="Helical" evidence="10">
    <location>
        <begin position="170"/>
        <end position="193"/>
    </location>
</feature>
<evidence type="ECO:0000259" key="11">
    <source>
        <dbReference type="PROSITE" id="PS50893"/>
    </source>
</evidence>
<dbReference type="SUPFAM" id="SSF90123">
    <property type="entry name" value="ABC transporter transmembrane region"/>
    <property type="match status" value="1"/>
</dbReference>
<comment type="subcellular location">
    <subcellularLocation>
        <location evidence="1">Cell membrane</location>
        <topology evidence="1">Multi-pass membrane protein</topology>
    </subcellularLocation>
</comment>
<keyword evidence="6 13" id="KW-0067">ATP-binding</keyword>
<keyword evidence="7 10" id="KW-1133">Transmembrane helix</keyword>
<comment type="caution">
    <text evidence="13">The sequence shown here is derived from an EMBL/GenBank/DDBJ whole genome shotgun (WGS) entry which is preliminary data.</text>
</comment>
<dbReference type="CDD" id="cd18541">
    <property type="entry name" value="ABC_6TM_TmrB_like"/>
    <property type="match status" value="1"/>
</dbReference>
<evidence type="ECO:0000256" key="3">
    <source>
        <dbReference type="ARBA" id="ARBA00022475"/>
    </source>
</evidence>
<feature type="region of interest" description="Disordered" evidence="9">
    <location>
        <begin position="1"/>
        <end position="38"/>
    </location>
</feature>